<organism evidence="12 13">
    <name type="scientific">Mycobacterium pinniadriaticum</name>
    <dbReference type="NCBI Taxonomy" id="2994102"/>
    <lineage>
        <taxon>Bacteria</taxon>
        <taxon>Bacillati</taxon>
        <taxon>Actinomycetota</taxon>
        <taxon>Actinomycetes</taxon>
        <taxon>Mycobacteriales</taxon>
        <taxon>Mycobacteriaceae</taxon>
        <taxon>Mycobacterium</taxon>
    </lineage>
</organism>
<keyword evidence="5" id="KW-0547">Nucleotide-binding</keyword>
<evidence type="ECO:0000256" key="11">
    <source>
        <dbReference type="SAM" id="Phobius"/>
    </source>
</evidence>
<keyword evidence="8 11" id="KW-1133">Transmembrane helix</keyword>
<evidence type="ECO:0000256" key="5">
    <source>
        <dbReference type="ARBA" id="ARBA00022741"/>
    </source>
</evidence>
<reference evidence="12 13" key="1">
    <citation type="submission" date="2022-11" db="EMBL/GenBank/DDBJ databases">
        <title>Mycobacterium sp. nov.</title>
        <authorList>
            <person name="Papic B."/>
            <person name="Spicic S."/>
            <person name="Duvnjak S."/>
        </authorList>
    </citation>
    <scope>NUCLEOTIDE SEQUENCE [LARGE SCALE GENOMIC DNA]</scope>
    <source>
        <strain evidence="12 13">CVI_P4</strain>
    </source>
</reference>
<dbReference type="InterPro" id="IPR007795">
    <property type="entry name" value="T7SS_EccB"/>
</dbReference>
<keyword evidence="3" id="KW-1003">Cell membrane</keyword>
<dbReference type="Gene3D" id="3.30.2390.20">
    <property type="entry name" value="Type VII secretion system EccB, repeat 1 domain"/>
    <property type="match status" value="1"/>
</dbReference>
<feature type="region of interest" description="Disordered" evidence="10">
    <location>
        <begin position="1"/>
        <end position="22"/>
    </location>
</feature>
<comment type="caution">
    <text evidence="12">The sequence shown here is derived from an EMBL/GenBank/DDBJ whole genome shotgun (WGS) entry which is preliminary data.</text>
</comment>
<name>A0ABT3SFD0_9MYCO</name>
<keyword evidence="9 11" id="KW-0472">Membrane</keyword>
<evidence type="ECO:0000256" key="7">
    <source>
        <dbReference type="ARBA" id="ARBA00022840"/>
    </source>
</evidence>
<dbReference type="EMBL" id="JAPJDO010000012">
    <property type="protein sequence ID" value="MCX2938222.1"/>
    <property type="molecule type" value="Genomic_DNA"/>
</dbReference>
<keyword evidence="13" id="KW-1185">Reference proteome</keyword>
<dbReference type="RefSeq" id="WP_265997839.1">
    <property type="nucleotide sequence ID" value="NZ_JAPJDN010000012.1"/>
</dbReference>
<evidence type="ECO:0000256" key="4">
    <source>
        <dbReference type="ARBA" id="ARBA00022692"/>
    </source>
</evidence>
<protein>
    <submittedName>
        <fullName evidence="12">Type VII secretion protein EccB</fullName>
    </submittedName>
</protein>
<dbReference type="Pfam" id="PF05108">
    <property type="entry name" value="T7SS_ESX1_EccB"/>
    <property type="match status" value="1"/>
</dbReference>
<proteinExistence type="inferred from homology"/>
<dbReference type="NCBIfam" id="TIGR03919">
    <property type="entry name" value="T7SS_EccB"/>
    <property type="match status" value="1"/>
</dbReference>
<keyword evidence="4 11" id="KW-0812">Transmembrane</keyword>
<comment type="subcellular location">
    <subcellularLocation>
        <location evidence="1">Cell membrane</location>
        <topology evidence="1">Single-pass membrane protein</topology>
    </subcellularLocation>
</comment>
<dbReference type="PANTHER" id="PTHR40765">
    <property type="entry name" value="ESX-2 SECRETION SYSTEM ATPASE ECCB2"/>
    <property type="match status" value="1"/>
</dbReference>
<evidence type="ECO:0000256" key="9">
    <source>
        <dbReference type="ARBA" id="ARBA00023136"/>
    </source>
</evidence>
<keyword evidence="7" id="KW-0067">ATP-binding</keyword>
<keyword evidence="6" id="KW-0378">Hydrolase</keyword>
<dbReference type="PANTHER" id="PTHR40765:SF2">
    <property type="entry name" value="ESX-2 SECRETION SYSTEM ATPASE ECCB2"/>
    <property type="match status" value="1"/>
</dbReference>
<evidence type="ECO:0000313" key="13">
    <source>
        <dbReference type="Proteomes" id="UP001300745"/>
    </source>
</evidence>
<dbReference type="Proteomes" id="UP001300745">
    <property type="component" value="Unassembled WGS sequence"/>
</dbReference>
<feature type="transmembrane region" description="Helical" evidence="11">
    <location>
        <begin position="65"/>
        <end position="87"/>
    </location>
</feature>
<evidence type="ECO:0000256" key="6">
    <source>
        <dbReference type="ARBA" id="ARBA00022801"/>
    </source>
</evidence>
<dbReference type="Gene3D" id="2.40.50.910">
    <property type="entry name" value="Type VII secretion system EccB, repeat 3 domain"/>
    <property type="match status" value="1"/>
</dbReference>
<evidence type="ECO:0000256" key="2">
    <source>
        <dbReference type="ARBA" id="ARBA00008149"/>
    </source>
</evidence>
<comment type="similarity">
    <text evidence="2">Belongs to the EccB family.</text>
</comment>
<dbReference type="InterPro" id="IPR042485">
    <property type="entry name" value="T7SS_EccB_R3"/>
</dbReference>
<evidence type="ECO:0000256" key="8">
    <source>
        <dbReference type="ARBA" id="ARBA00022989"/>
    </source>
</evidence>
<evidence type="ECO:0000256" key="1">
    <source>
        <dbReference type="ARBA" id="ARBA00004162"/>
    </source>
</evidence>
<accession>A0ABT3SFD0</accession>
<dbReference type="InterPro" id="IPR044857">
    <property type="entry name" value="T7SS_EccB_R1"/>
</dbReference>
<evidence type="ECO:0000256" key="3">
    <source>
        <dbReference type="ARBA" id="ARBA00022475"/>
    </source>
</evidence>
<evidence type="ECO:0000256" key="10">
    <source>
        <dbReference type="SAM" id="MobiDB-lite"/>
    </source>
</evidence>
<evidence type="ECO:0000313" key="12">
    <source>
        <dbReference type="EMBL" id="MCX2938222.1"/>
    </source>
</evidence>
<gene>
    <name evidence="12" type="primary">eccB</name>
    <name evidence="12" type="ORF">ORI27_16055</name>
</gene>
<sequence>MTSDQAGAPLGPAPRQHPPVRGGLGLNLASRTQVSGHFFLRRRLGFALLRRSVRMEVDPVRWQRVLLMLSAVVAAILVIGGFVVGFFRPAGQIADSTKIVAERKTGTLYVVVDGRLHPALNLVSAQLIAGSPDAPTFVNADEIAKWPKGPTVGIMGAPMDPPRVTSPEVSRWSVCDTASTTVTGAPTVTGINGELTLGEGANQLGSDQALLMSYGDKAYVVNSGVRMPIDLSDRAVTEALGIEPDALVQGMSRALYDALPAGGPLVMPVVPNAGTPPRFNWGPGIVVGSVVSSQNVTSGEDRFYVVVGDGVQSVSAVVGAMLRQHESYGATTLPEISPDRLAEAPAQHVLDIDYYPSSPLHVVDAAEQPVACVAWDWKVNDRQAQLHVLTGRGLPITSAQQGQLVKLVGGGTGGVQANQVLLSAAPATFVTTTGAALDSTRRQTIWLITDSGARYGVPFDDEALRALGLSVKQVRPAPWSMLQVWPAGPELSRAAAETVHDALDAAAAPMQKQGG</sequence>